<sequence length="479" mass="55009">MNTSTLLRVGDHDAENPIDSNLRLAFSSMKDHHKPPYPLAVPSPSEYSQLTRALVYGILTEPHLANTHLTYLHAIVTDGYSLFTSTLVSLSNESYPKLLETPRSQLLWVSSKLVQVEAVNVQELIIALLRQIKGGNFSDTNLWLCSEIITILSNNWAWLLDEPLVMTSALFVFLRLLSDHYRMSGSEALDKLKRIEVAFTIRVLSDCFPLCLCIGRDLIRLLQDLVNVPEFKDMWLKVLFDPGKFELSEFRDISQFYKRTTPSHYLLLRITPEMEAHLRFLLNRVKWGYEKRYQVWFSKKHLCSPGSETSIIDIVRFICYAHQPSNEIIHPNVTPRWAIISWLLKFCRKNYLVANVKLALFYDWLFFDENVDSIPNIEPAMLLMVNSIDQHVEVTNNLLEFLLVLVDNYDVKRKDIIAKGVSTSFSMLVRKKVVHSLESLSSCNFLSPVLREKLSSVILGAVKKSPMVCTNQVETSHES</sequence>
<dbReference type="PANTHER" id="PTHR13587">
    <property type="entry name" value="INTEGRATOR COMPLEX SUBUNIT 3"/>
    <property type="match status" value="1"/>
</dbReference>
<dbReference type="EMBL" id="JADCNL010000004">
    <property type="protein sequence ID" value="KAG0484178.1"/>
    <property type="molecule type" value="Genomic_DNA"/>
</dbReference>
<dbReference type="OrthoDB" id="680258at2759"/>
<dbReference type="Proteomes" id="UP000636800">
    <property type="component" value="Unassembled WGS sequence"/>
</dbReference>
<organism evidence="2 3">
    <name type="scientific">Vanilla planifolia</name>
    <name type="common">Vanilla</name>
    <dbReference type="NCBI Taxonomy" id="51239"/>
    <lineage>
        <taxon>Eukaryota</taxon>
        <taxon>Viridiplantae</taxon>
        <taxon>Streptophyta</taxon>
        <taxon>Embryophyta</taxon>
        <taxon>Tracheophyta</taxon>
        <taxon>Spermatophyta</taxon>
        <taxon>Magnoliopsida</taxon>
        <taxon>Liliopsida</taxon>
        <taxon>Asparagales</taxon>
        <taxon>Orchidaceae</taxon>
        <taxon>Vanilloideae</taxon>
        <taxon>Vanilleae</taxon>
        <taxon>Vanilla</taxon>
    </lineage>
</organism>
<evidence type="ECO:0000259" key="1">
    <source>
        <dbReference type="Pfam" id="PF10189"/>
    </source>
</evidence>
<evidence type="ECO:0000313" key="3">
    <source>
        <dbReference type="Proteomes" id="UP000636800"/>
    </source>
</evidence>
<keyword evidence="3" id="KW-1185">Reference proteome</keyword>
<accession>A0A835V4B0</accession>
<feature type="domain" description="Integrator complex subunit 3 N-terminal" evidence="1">
    <location>
        <begin position="46"/>
        <end position="455"/>
    </location>
</feature>
<protein>
    <recommendedName>
        <fullName evidence="1">Integrator complex subunit 3 N-terminal domain-containing protein</fullName>
    </recommendedName>
</protein>
<reference evidence="2 3" key="1">
    <citation type="journal article" date="2020" name="Nat. Food">
        <title>A phased Vanilla planifolia genome enables genetic improvement of flavour and production.</title>
        <authorList>
            <person name="Hasing T."/>
            <person name="Tang H."/>
            <person name="Brym M."/>
            <person name="Khazi F."/>
            <person name="Huang T."/>
            <person name="Chambers A.H."/>
        </authorList>
    </citation>
    <scope>NUCLEOTIDE SEQUENCE [LARGE SCALE GENOMIC DNA]</scope>
    <source>
        <tissue evidence="2">Leaf</tissue>
    </source>
</reference>
<dbReference type="AlphaFoldDB" id="A0A835V4B0"/>
<dbReference type="GO" id="GO:0005737">
    <property type="term" value="C:cytoplasm"/>
    <property type="evidence" value="ECO:0007669"/>
    <property type="project" value="TreeGrafter"/>
</dbReference>
<name>A0A835V4B0_VANPL</name>
<dbReference type="Pfam" id="PF10189">
    <property type="entry name" value="Ints3_N"/>
    <property type="match status" value="1"/>
</dbReference>
<evidence type="ECO:0000313" key="2">
    <source>
        <dbReference type="EMBL" id="KAG0484178.1"/>
    </source>
</evidence>
<dbReference type="PANTHER" id="PTHR13587:SF7">
    <property type="entry name" value="INTEGRATOR COMPLEX SUBUNIT 3"/>
    <property type="match status" value="1"/>
</dbReference>
<dbReference type="InterPro" id="IPR019333">
    <property type="entry name" value="INTS3_N"/>
</dbReference>
<comment type="caution">
    <text evidence="2">The sequence shown here is derived from an EMBL/GenBank/DDBJ whole genome shotgun (WGS) entry which is preliminary data.</text>
</comment>
<gene>
    <name evidence="2" type="ORF">HPP92_008257</name>
</gene>
<proteinExistence type="predicted"/>
<dbReference type="InterPro" id="IPR045334">
    <property type="entry name" value="INTS3"/>
</dbReference>